<dbReference type="FunFam" id="3.30.565.10:FF:000023">
    <property type="entry name" value="PAS domain-containing sensor histidine kinase"/>
    <property type="match status" value="1"/>
</dbReference>
<dbReference type="GO" id="GO:0004673">
    <property type="term" value="F:protein histidine kinase activity"/>
    <property type="evidence" value="ECO:0007669"/>
    <property type="project" value="UniProtKB-EC"/>
</dbReference>
<sequence>MAALVENLLSVSRIERGAMRLEVEPTDWGQVLGEAVANFLPLAGEKGVHLSLRKPEELPKVLVDKFRISEVISNLLANAIAYTRPGGSVELSAQADDLEVTTQIKDTGQGIPESARSRLFTKFFRVSGVLEQGSKGTGLGLYISKAIIDMHKGKIWVESSLGVGSTFFFTVPVVEAAKELKVVEAKKEEAIAVPELAQPAVERSPTPVAANTANKKTKRFFKRKS</sequence>
<feature type="domain" description="Histidine kinase" evidence="13">
    <location>
        <begin position="1"/>
        <end position="175"/>
    </location>
</feature>
<evidence type="ECO:0000256" key="8">
    <source>
        <dbReference type="ARBA" id="ARBA00022777"/>
    </source>
</evidence>
<evidence type="ECO:0000256" key="6">
    <source>
        <dbReference type="ARBA" id="ARBA00022679"/>
    </source>
</evidence>
<dbReference type="InterPro" id="IPR004358">
    <property type="entry name" value="Sig_transdc_His_kin-like_C"/>
</dbReference>
<evidence type="ECO:0000313" key="15">
    <source>
        <dbReference type="Proteomes" id="UP000178493"/>
    </source>
</evidence>
<dbReference type="AlphaFoldDB" id="A0A1G1W820"/>
<dbReference type="SUPFAM" id="SSF55874">
    <property type="entry name" value="ATPase domain of HSP90 chaperone/DNA topoisomerase II/histidine kinase"/>
    <property type="match status" value="1"/>
</dbReference>
<keyword evidence="9" id="KW-0067">ATP-binding</keyword>
<dbReference type="SMART" id="SM00387">
    <property type="entry name" value="HATPase_c"/>
    <property type="match status" value="1"/>
</dbReference>
<keyword evidence="7" id="KW-0547">Nucleotide-binding</keyword>
<dbReference type="InterPro" id="IPR003594">
    <property type="entry name" value="HATPase_dom"/>
</dbReference>
<proteinExistence type="predicted"/>
<keyword evidence="10" id="KW-0902">Two-component regulatory system</keyword>
<dbReference type="PROSITE" id="PS50109">
    <property type="entry name" value="HIS_KIN"/>
    <property type="match status" value="1"/>
</dbReference>
<evidence type="ECO:0000256" key="7">
    <source>
        <dbReference type="ARBA" id="ARBA00022741"/>
    </source>
</evidence>
<keyword evidence="4" id="KW-1003">Cell membrane</keyword>
<name>A0A1G1W820_9BACT</name>
<evidence type="ECO:0000259" key="13">
    <source>
        <dbReference type="PROSITE" id="PS50109"/>
    </source>
</evidence>
<keyword evidence="5" id="KW-0597">Phosphoprotein</keyword>
<evidence type="ECO:0000256" key="2">
    <source>
        <dbReference type="ARBA" id="ARBA00004236"/>
    </source>
</evidence>
<evidence type="ECO:0000256" key="11">
    <source>
        <dbReference type="ARBA" id="ARBA00023136"/>
    </source>
</evidence>
<dbReference type="EMBL" id="MHCO01000028">
    <property type="protein sequence ID" value="OGY23808.1"/>
    <property type="molecule type" value="Genomic_DNA"/>
</dbReference>
<feature type="compositionally biased region" description="Basic residues" evidence="12">
    <location>
        <begin position="215"/>
        <end position="225"/>
    </location>
</feature>
<feature type="region of interest" description="Disordered" evidence="12">
    <location>
        <begin position="203"/>
        <end position="225"/>
    </location>
</feature>
<gene>
    <name evidence="14" type="ORF">A2126_00245</name>
</gene>
<dbReference type="Proteomes" id="UP000178493">
    <property type="component" value="Unassembled WGS sequence"/>
</dbReference>
<protein>
    <recommendedName>
        <fullName evidence="3">histidine kinase</fullName>
        <ecNumber evidence="3">2.7.13.3</ecNumber>
    </recommendedName>
</protein>
<dbReference type="Pfam" id="PF02518">
    <property type="entry name" value="HATPase_c"/>
    <property type="match status" value="1"/>
</dbReference>
<dbReference type="GO" id="GO:0005886">
    <property type="term" value="C:plasma membrane"/>
    <property type="evidence" value="ECO:0007669"/>
    <property type="project" value="UniProtKB-SubCell"/>
</dbReference>
<organism evidence="14 15">
    <name type="scientific">Candidatus Woykebacteria bacterium GWB1_45_5</name>
    <dbReference type="NCBI Taxonomy" id="1802592"/>
    <lineage>
        <taxon>Bacteria</taxon>
        <taxon>Candidatus Woykeibacteriota</taxon>
    </lineage>
</organism>
<evidence type="ECO:0000256" key="9">
    <source>
        <dbReference type="ARBA" id="ARBA00022840"/>
    </source>
</evidence>
<dbReference type="GO" id="GO:0005524">
    <property type="term" value="F:ATP binding"/>
    <property type="evidence" value="ECO:0007669"/>
    <property type="project" value="UniProtKB-KW"/>
</dbReference>
<comment type="caution">
    <text evidence="14">The sequence shown here is derived from an EMBL/GenBank/DDBJ whole genome shotgun (WGS) entry which is preliminary data.</text>
</comment>
<comment type="subcellular location">
    <subcellularLocation>
        <location evidence="2">Cell membrane</location>
    </subcellularLocation>
</comment>
<accession>A0A1G1W820</accession>
<evidence type="ECO:0000256" key="10">
    <source>
        <dbReference type="ARBA" id="ARBA00023012"/>
    </source>
</evidence>
<dbReference type="GO" id="GO:0000160">
    <property type="term" value="P:phosphorelay signal transduction system"/>
    <property type="evidence" value="ECO:0007669"/>
    <property type="project" value="UniProtKB-KW"/>
</dbReference>
<dbReference type="Gene3D" id="3.30.565.10">
    <property type="entry name" value="Histidine kinase-like ATPase, C-terminal domain"/>
    <property type="match status" value="1"/>
</dbReference>
<evidence type="ECO:0000256" key="5">
    <source>
        <dbReference type="ARBA" id="ARBA00022553"/>
    </source>
</evidence>
<evidence type="ECO:0000256" key="4">
    <source>
        <dbReference type="ARBA" id="ARBA00022475"/>
    </source>
</evidence>
<dbReference type="InterPro" id="IPR036890">
    <property type="entry name" value="HATPase_C_sf"/>
</dbReference>
<dbReference type="PRINTS" id="PR00344">
    <property type="entry name" value="BCTRLSENSOR"/>
</dbReference>
<dbReference type="InterPro" id="IPR050736">
    <property type="entry name" value="Sensor_HK_Regulatory"/>
</dbReference>
<evidence type="ECO:0000313" key="14">
    <source>
        <dbReference type="EMBL" id="OGY23808.1"/>
    </source>
</evidence>
<evidence type="ECO:0000256" key="3">
    <source>
        <dbReference type="ARBA" id="ARBA00012438"/>
    </source>
</evidence>
<evidence type="ECO:0000256" key="12">
    <source>
        <dbReference type="SAM" id="MobiDB-lite"/>
    </source>
</evidence>
<comment type="catalytic activity">
    <reaction evidence="1">
        <text>ATP + protein L-histidine = ADP + protein N-phospho-L-histidine.</text>
        <dbReference type="EC" id="2.7.13.3"/>
    </reaction>
</comment>
<reference evidence="14 15" key="1">
    <citation type="journal article" date="2016" name="Nat. Commun.">
        <title>Thousands of microbial genomes shed light on interconnected biogeochemical processes in an aquifer system.</title>
        <authorList>
            <person name="Anantharaman K."/>
            <person name="Brown C.T."/>
            <person name="Hug L.A."/>
            <person name="Sharon I."/>
            <person name="Castelle C.J."/>
            <person name="Probst A.J."/>
            <person name="Thomas B.C."/>
            <person name="Singh A."/>
            <person name="Wilkins M.J."/>
            <person name="Karaoz U."/>
            <person name="Brodie E.L."/>
            <person name="Williams K.H."/>
            <person name="Hubbard S.S."/>
            <person name="Banfield J.F."/>
        </authorList>
    </citation>
    <scope>NUCLEOTIDE SEQUENCE [LARGE SCALE GENOMIC DNA]</scope>
</reference>
<dbReference type="InterPro" id="IPR005467">
    <property type="entry name" value="His_kinase_dom"/>
</dbReference>
<keyword evidence="11" id="KW-0472">Membrane</keyword>
<dbReference type="EC" id="2.7.13.3" evidence="3"/>
<evidence type="ECO:0000256" key="1">
    <source>
        <dbReference type="ARBA" id="ARBA00000085"/>
    </source>
</evidence>
<keyword evidence="8" id="KW-0418">Kinase</keyword>
<keyword evidence="6" id="KW-0808">Transferase</keyword>
<dbReference type="PANTHER" id="PTHR43711:SF1">
    <property type="entry name" value="HISTIDINE KINASE 1"/>
    <property type="match status" value="1"/>
</dbReference>
<dbReference type="PANTHER" id="PTHR43711">
    <property type="entry name" value="TWO-COMPONENT HISTIDINE KINASE"/>
    <property type="match status" value="1"/>
</dbReference>